<dbReference type="Gene3D" id="1.10.8.60">
    <property type="match status" value="1"/>
</dbReference>
<protein>
    <submittedName>
        <fullName evidence="2">AAA ATPase</fullName>
    </submittedName>
</protein>
<dbReference type="AlphaFoldDB" id="A0AAD8XRA5"/>
<dbReference type="GO" id="GO:0007033">
    <property type="term" value="P:vacuole organization"/>
    <property type="evidence" value="ECO:0007669"/>
    <property type="project" value="TreeGrafter"/>
</dbReference>
<feature type="domain" description="AAA+ ATPase" evidence="1">
    <location>
        <begin position="48"/>
        <end position="188"/>
    </location>
</feature>
<dbReference type="PANTHER" id="PTHR23074:SF83">
    <property type="entry name" value="VACUOLAR PROTEIN SORTING-ASSOCIATED PROTEIN 4A"/>
    <property type="match status" value="1"/>
</dbReference>
<sequence>MNTNDIPDVSLDDIIGQKKAKKALLKLKLFRNPEHACFYAGVKDDSNSNTGILLYGPAGTGKTMVAKALATNGGCIFINISPNDILYEFIGKSEEWMKGAFLAAKEKAAKTGKTAVLFIDHCDVLFRKPGRNDCEVSSNITDIFQECMKGVTEPKGQIIVLGATNYKEQLPSPILSLFANKIQMNLPGGEERIAIAKLNIKSSHSLTDDDFARFAEMTEGYSGRDIFNLITMGAKPAARAEAIHHNGAWCKNDEDCYIPCFHSPDHSCRAKESGTFREVKERTGNGEFRPGPLTMKHIEIGIDLLGVGQLEPI</sequence>
<organism evidence="2 3">
    <name type="scientific">Skeletonema marinoi</name>
    <dbReference type="NCBI Taxonomy" id="267567"/>
    <lineage>
        <taxon>Eukaryota</taxon>
        <taxon>Sar</taxon>
        <taxon>Stramenopiles</taxon>
        <taxon>Ochrophyta</taxon>
        <taxon>Bacillariophyta</taxon>
        <taxon>Coscinodiscophyceae</taxon>
        <taxon>Thalassiosirophycidae</taxon>
        <taxon>Thalassiosirales</taxon>
        <taxon>Skeletonemataceae</taxon>
        <taxon>Skeletonema</taxon>
        <taxon>Skeletonema marinoi-dohrnii complex</taxon>
    </lineage>
</organism>
<name>A0AAD8XRA5_9STRA</name>
<dbReference type="Gene3D" id="3.40.50.300">
    <property type="entry name" value="P-loop containing nucleotide triphosphate hydrolases"/>
    <property type="match status" value="1"/>
</dbReference>
<dbReference type="SMART" id="SM00382">
    <property type="entry name" value="AAA"/>
    <property type="match status" value="1"/>
</dbReference>
<dbReference type="PANTHER" id="PTHR23074">
    <property type="entry name" value="AAA DOMAIN-CONTAINING"/>
    <property type="match status" value="1"/>
</dbReference>
<dbReference type="InterPro" id="IPR003593">
    <property type="entry name" value="AAA+_ATPase"/>
</dbReference>
<evidence type="ECO:0000313" key="3">
    <source>
        <dbReference type="Proteomes" id="UP001224775"/>
    </source>
</evidence>
<dbReference type="InterPro" id="IPR027417">
    <property type="entry name" value="P-loop_NTPase"/>
</dbReference>
<keyword evidence="3" id="KW-1185">Reference proteome</keyword>
<dbReference type="EMBL" id="JATAAI010000069">
    <property type="protein sequence ID" value="KAK1732366.1"/>
    <property type="molecule type" value="Genomic_DNA"/>
</dbReference>
<gene>
    <name evidence="2" type="ORF">QTG54_016945</name>
</gene>
<dbReference type="InterPro" id="IPR050304">
    <property type="entry name" value="MT-severing_AAA_ATPase"/>
</dbReference>
<reference evidence="2" key="1">
    <citation type="submission" date="2023-06" db="EMBL/GenBank/DDBJ databases">
        <title>Survivors Of The Sea: Transcriptome response of Skeletonema marinoi to long-term dormancy.</title>
        <authorList>
            <person name="Pinder M.I.M."/>
            <person name="Kourtchenko O."/>
            <person name="Robertson E.K."/>
            <person name="Larsson T."/>
            <person name="Maumus F."/>
            <person name="Osuna-Cruz C.M."/>
            <person name="Vancaester E."/>
            <person name="Stenow R."/>
            <person name="Vandepoele K."/>
            <person name="Ploug H."/>
            <person name="Bruchert V."/>
            <person name="Godhe A."/>
            <person name="Topel M."/>
        </authorList>
    </citation>
    <scope>NUCLEOTIDE SEQUENCE</scope>
    <source>
        <strain evidence="2">R05AC</strain>
    </source>
</reference>
<proteinExistence type="predicted"/>
<dbReference type="InterPro" id="IPR003959">
    <property type="entry name" value="ATPase_AAA_core"/>
</dbReference>
<dbReference type="Proteomes" id="UP001224775">
    <property type="component" value="Unassembled WGS sequence"/>
</dbReference>
<dbReference type="SUPFAM" id="SSF52540">
    <property type="entry name" value="P-loop containing nucleoside triphosphate hydrolases"/>
    <property type="match status" value="1"/>
</dbReference>
<dbReference type="GO" id="GO:0016887">
    <property type="term" value="F:ATP hydrolysis activity"/>
    <property type="evidence" value="ECO:0007669"/>
    <property type="project" value="InterPro"/>
</dbReference>
<dbReference type="Pfam" id="PF00004">
    <property type="entry name" value="AAA"/>
    <property type="match status" value="1"/>
</dbReference>
<dbReference type="GO" id="GO:0005524">
    <property type="term" value="F:ATP binding"/>
    <property type="evidence" value="ECO:0007669"/>
    <property type="project" value="InterPro"/>
</dbReference>
<comment type="caution">
    <text evidence="2">The sequence shown here is derived from an EMBL/GenBank/DDBJ whole genome shotgun (WGS) entry which is preliminary data.</text>
</comment>
<accession>A0AAD8XRA5</accession>
<evidence type="ECO:0000313" key="2">
    <source>
        <dbReference type="EMBL" id="KAK1732366.1"/>
    </source>
</evidence>
<evidence type="ECO:0000259" key="1">
    <source>
        <dbReference type="SMART" id="SM00382"/>
    </source>
</evidence>
<dbReference type="GO" id="GO:0016197">
    <property type="term" value="P:endosomal transport"/>
    <property type="evidence" value="ECO:0007669"/>
    <property type="project" value="TreeGrafter"/>
</dbReference>